<sequence>MKNSQLIIVFLFFLFITPSCFSSSSSQWDDDEVKTFDISNFERIALEGGYKVVLKQSDQPGLRIKADEEFFDYLQVDSDGHTLSVTLRERHLNFGGVVLYIEFVDLKELAIQGGVKLETKGYVDLSDFYLRVEGGAKIEMEMKVDHLKVIGEGGVSFDFRGVANTMDTRISGAGHIDAGELKTQAVTIEIEGVGGGSVYATDRLNAKIEGVGKIRYKGDPEVKKIVEGLGVVSPE</sequence>
<dbReference type="AlphaFoldDB" id="A0A0L8VAQ4"/>
<name>A0A0L8VAQ4_9BACT</name>
<accession>A0A0L8VAQ4</accession>
<evidence type="ECO:0000313" key="3">
    <source>
        <dbReference type="Proteomes" id="UP000036958"/>
    </source>
</evidence>
<dbReference type="RefSeq" id="WP_053181930.1">
    <property type="nucleotide sequence ID" value="NZ_LGIA01000135.1"/>
</dbReference>
<dbReference type="Proteomes" id="UP000036958">
    <property type="component" value="Unassembled WGS sequence"/>
</dbReference>
<dbReference type="Gene3D" id="2.160.20.120">
    <property type="match status" value="1"/>
</dbReference>
<feature type="domain" description="Putative auto-transporter adhesin head GIN" evidence="1">
    <location>
        <begin position="40"/>
        <end position="220"/>
    </location>
</feature>
<comment type="caution">
    <text evidence="2">The sequence shown here is derived from an EMBL/GenBank/DDBJ whole genome shotgun (WGS) entry which is preliminary data.</text>
</comment>
<dbReference type="Pfam" id="PF10988">
    <property type="entry name" value="DUF2807"/>
    <property type="match status" value="1"/>
</dbReference>
<organism evidence="2 3">
    <name type="scientific">Sunxiuqinia dokdonensis</name>
    <dbReference type="NCBI Taxonomy" id="1409788"/>
    <lineage>
        <taxon>Bacteria</taxon>
        <taxon>Pseudomonadati</taxon>
        <taxon>Bacteroidota</taxon>
        <taxon>Bacteroidia</taxon>
        <taxon>Marinilabiliales</taxon>
        <taxon>Prolixibacteraceae</taxon>
        <taxon>Sunxiuqinia</taxon>
    </lineage>
</organism>
<protein>
    <recommendedName>
        <fullName evidence="1">Putative auto-transporter adhesin head GIN domain-containing protein</fullName>
    </recommendedName>
</protein>
<keyword evidence="3" id="KW-1185">Reference proteome</keyword>
<proteinExistence type="predicted"/>
<evidence type="ECO:0000259" key="1">
    <source>
        <dbReference type="Pfam" id="PF10988"/>
    </source>
</evidence>
<dbReference type="EMBL" id="LGIA01000135">
    <property type="protein sequence ID" value="KOH45433.1"/>
    <property type="molecule type" value="Genomic_DNA"/>
</dbReference>
<dbReference type="InterPro" id="IPR021255">
    <property type="entry name" value="DUF2807"/>
</dbReference>
<dbReference type="OrthoDB" id="1047698at2"/>
<dbReference type="PANTHER" id="PTHR39200">
    <property type="entry name" value="HYPOTHETICAL EXPORTED PROTEIN"/>
    <property type="match status" value="1"/>
</dbReference>
<gene>
    <name evidence="2" type="ORF">NC99_17390</name>
</gene>
<evidence type="ECO:0000313" key="2">
    <source>
        <dbReference type="EMBL" id="KOH45433.1"/>
    </source>
</evidence>
<dbReference type="STRING" id="1409788.NC99_17390"/>
<dbReference type="PANTHER" id="PTHR39200:SF1">
    <property type="entry name" value="AUTO-TRANSPORTER ADHESIN HEAD GIN DOMAIN-CONTAINING PROTEIN-RELATED"/>
    <property type="match status" value="1"/>
</dbReference>
<reference evidence="3" key="1">
    <citation type="submission" date="2015-07" db="EMBL/GenBank/DDBJ databases">
        <title>Genome sequencing of Sunxiuqinia dokdonensis strain SK.</title>
        <authorList>
            <person name="Ahn S."/>
            <person name="Kim B.-C."/>
        </authorList>
    </citation>
    <scope>NUCLEOTIDE SEQUENCE [LARGE SCALE GENOMIC DNA]</scope>
    <source>
        <strain evidence="3">SK</strain>
    </source>
</reference>